<comment type="caution">
    <text evidence="2">The sequence shown here is derived from an EMBL/GenBank/DDBJ whole genome shotgun (WGS) entry which is preliminary data.</text>
</comment>
<feature type="transmembrane region" description="Helical" evidence="1">
    <location>
        <begin position="26"/>
        <end position="43"/>
    </location>
</feature>
<dbReference type="EMBL" id="REGN01004154">
    <property type="protein sequence ID" value="RNA18896.1"/>
    <property type="molecule type" value="Genomic_DNA"/>
</dbReference>
<evidence type="ECO:0000313" key="3">
    <source>
        <dbReference type="Proteomes" id="UP000276133"/>
    </source>
</evidence>
<accession>A0A3M7R5S0</accession>
<gene>
    <name evidence="2" type="ORF">BpHYR1_041086</name>
</gene>
<keyword evidence="1" id="KW-0472">Membrane</keyword>
<sequence length="105" mass="12029">MTGLKSFELTSEGFKVIRMNLSLREPFFSLKNIWLLIFLIIPSKNTKIKINGVFIIEKGDQDNFHTLFALVVVLTVVIVSVGNGDETIITRSPSNRDYDYNYTLR</sequence>
<feature type="transmembrane region" description="Helical" evidence="1">
    <location>
        <begin position="64"/>
        <end position="82"/>
    </location>
</feature>
<proteinExistence type="predicted"/>
<evidence type="ECO:0000313" key="2">
    <source>
        <dbReference type="EMBL" id="RNA18896.1"/>
    </source>
</evidence>
<protein>
    <submittedName>
        <fullName evidence="2">Uncharacterized protein</fullName>
    </submittedName>
</protein>
<dbReference type="Proteomes" id="UP000276133">
    <property type="component" value="Unassembled WGS sequence"/>
</dbReference>
<organism evidence="2 3">
    <name type="scientific">Brachionus plicatilis</name>
    <name type="common">Marine rotifer</name>
    <name type="synonym">Brachionus muelleri</name>
    <dbReference type="NCBI Taxonomy" id="10195"/>
    <lineage>
        <taxon>Eukaryota</taxon>
        <taxon>Metazoa</taxon>
        <taxon>Spiralia</taxon>
        <taxon>Gnathifera</taxon>
        <taxon>Rotifera</taxon>
        <taxon>Eurotatoria</taxon>
        <taxon>Monogononta</taxon>
        <taxon>Pseudotrocha</taxon>
        <taxon>Ploima</taxon>
        <taxon>Brachionidae</taxon>
        <taxon>Brachionus</taxon>
    </lineage>
</organism>
<dbReference type="AlphaFoldDB" id="A0A3M7R5S0"/>
<keyword evidence="1" id="KW-0812">Transmembrane</keyword>
<reference evidence="2 3" key="1">
    <citation type="journal article" date="2018" name="Sci. Rep.">
        <title>Genomic signatures of local adaptation to the degree of environmental predictability in rotifers.</title>
        <authorList>
            <person name="Franch-Gras L."/>
            <person name="Hahn C."/>
            <person name="Garcia-Roger E.M."/>
            <person name="Carmona M.J."/>
            <person name="Serra M."/>
            <person name="Gomez A."/>
        </authorList>
    </citation>
    <scope>NUCLEOTIDE SEQUENCE [LARGE SCALE GENOMIC DNA]</scope>
    <source>
        <strain evidence="2">HYR1</strain>
    </source>
</reference>
<name>A0A3M7R5S0_BRAPC</name>
<keyword evidence="3" id="KW-1185">Reference proteome</keyword>
<evidence type="ECO:0000256" key="1">
    <source>
        <dbReference type="SAM" id="Phobius"/>
    </source>
</evidence>
<keyword evidence="1" id="KW-1133">Transmembrane helix</keyword>